<evidence type="ECO:0000256" key="1">
    <source>
        <dbReference type="SAM" id="Phobius"/>
    </source>
</evidence>
<feature type="transmembrane region" description="Helical" evidence="1">
    <location>
        <begin position="34"/>
        <end position="53"/>
    </location>
</feature>
<dbReference type="KEGG" id="fps:FP2151"/>
<dbReference type="EMBL" id="AM398681">
    <property type="protein sequence ID" value="CAL44212.1"/>
    <property type="molecule type" value="Genomic_DNA"/>
</dbReference>
<keyword evidence="3" id="KW-1185">Reference proteome</keyword>
<keyword evidence="1" id="KW-1133">Transmembrane helix</keyword>
<accession>A6H1I8</accession>
<sequence>MNRIAILIKLAIAIIPFYAFGYLLHYVFRHIPGWLSFVLNLLLLIGLIYYVIFNRKKFFEEEEDVDYLPEHLEKSTYFFLILGSFIGYFLASSSFRTTIYVDNGNSYPIEVSISEETSISIPANSFKKTSVPIGENEILINGKTKLIDVKDGGKWMFNVGSLNTYLQTTINYSNPKELYKDGKIDTTKIENSKDKIVKGEFFKIESDYVFEAPETITVDKDSPNGKVENLTVLYKLTRKTL</sequence>
<gene>
    <name evidence="2" type="ordered locus">FP2151</name>
</gene>
<dbReference type="OrthoDB" id="1334303at2"/>
<dbReference type="eggNOG" id="ENOG503111D">
    <property type="taxonomic scope" value="Bacteria"/>
</dbReference>
<keyword evidence="1" id="KW-0812">Transmembrane</keyword>
<feature type="transmembrane region" description="Helical" evidence="1">
    <location>
        <begin position="74"/>
        <end position="91"/>
    </location>
</feature>
<reference evidence="2 3" key="1">
    <citation type="journal article" date="2007" name="Nat. Biotechnol.">
        <title>Complete genome sequence of the fish pathogen Flavobacterium psychrophilum.</title>
        <authorList>
            <person name="Duchaud E."/>
            <person name="Boussaha M."/>
            <person name="Loux V."/>
            <person name="Bernardet J.F."/>
            <person name="Michel C."/>
            <person name="Kerouault B."/>
            <person name="Mondot S."/>
            <person name="Nicolas P."/>
            <person name="Bossy R."/>
            <person name="Caron C."/>
            <person name="Bessieres P."/>
            <person name="Gibrat J.F."/>
            <person name="Claverol S."/>
            <person name="Dumetz F."/>
            <person name="Le Henaff M."/>
            <person name="Benmansour A."/>
        </authorList>
    </citation>
    <scope>NUCLEOTIDE SEQUENCE [LARGE SCALE GENOMIC DNA]</scope>
    <source>
        <strain evidence="3">ATCC 49511 / DSM 21280 / CIP 103535 / JIP02/86</strain>
    </source>
</reference>
<name>A6H1I8_FLAPJ</name>
<dbReference type="PATRIC" id="fig|402612.5.peg.2177"/>
<proteinExistence type="predicted"/>
<dbReference type="HOGENOM" id="CLU_1150516_0_0_10"/>
<protein>
    <submittedName>
        <fullName evidence="2">Uncharacterized protein</fullName>
    </submittedName>
</protein>
<dbReference type="RefSeq" id="WP_011964248.1">
    <property type="nucleotide sequence ID" value="NC_009613.3"/>
</dbReference>
<dbReference type="AlphaFoldDB" id="A6H1I8"/>
<feature type="transmembrane region" description="Helical" evidence="1">
    <location>
        <begin position="7"/>
        <end position="28"/>
    </location>
</feature>
<keyword evidence="1" id="KW-0472">Membrane</keyword>
<dbReference type="Proteomes" id="UP000006394">
    <property type="component" value="Chromosome"/>
</dbReference>
<organism evidence="2 3">
    <name type="scientific">Flavobacterium psychrophilum (strain ATCC 49511 / DSM 21280 / CIP 103535 / JIP02/86)</name>
    <dbReference type="NCBI Taxonomy" id="402612"/>
    <lineage>
        <taxon>Bacteria</taxon>
        <taxon>Pseudomonadati</taxon>
        <taxon>Bacteroidota</taxon>
        <taxon>Flavobacteriia</taxon>
        <taxon>Flavobacteriales</taxon>
        <taxon>Flavobacteriaceae</taxon>
        <taxon>Flavobacterium</taxon>
    </lineage>
</organism>
<dbReference type="EnsemblBacteria" id="CAL44212">
    <property type="protein sequence ID" value="CAL44212"/>
    <property type="gene ID" value="FP2151"/>
</dbReference>
<evidence type="ECO:0000313" key="3">
    <source>
        <dbReference type="Proteomes" id="UP000006394"/>
    </source>
</evidence>
<evidence type="ECO:0000313" key="2">
    <source>
        <dbReference type="EMBL" id="CAL44212.1"/>
    </source>
</evidence>